<dbReference type="PROSITE" id="PS51903">
    <property type="entry name" value="CLP_R"/>
    <property type="match status" value="1"/>
</dbReference>
<dbReference type="AlphaFoldDB" id="A0A225DAJ1"/>
<evidence type="ECO:0000259" key="3">
    <source>
        <dbReference type="PROSITE" id="PS51903"/>
    </source>
</evidence>
<organism evidence="4 5">
    <name type="scientific">Fimbriiglobus ruber</name>
    <dbReference type="NCBI Taxonomy" id="1908690"/>
    <lineage>
        <taxon>Bacteria</taxon>
        <taxon>Pseudomonadati</taxon>
        <taxon>Planctomycetota</taxon>
        <taxon>Planctomycetia</taxon>
        <taxon>Gemmatales</taxon>
        <taxon>Gemmataceae</taxon>
        <taxon>Fimbriiglobus</taxon>
    </lineage>
</organism>
<dbReference type="SUPFAM" id="SSF81923">
    <property type="entry name" value="Double Clp-N motif"/>
    <property type="match status" value="1"/>
</dbReference>
<dbReference type="PANTHER" id="PTHR47016">
    <property type="entry name" value="ATP-DEPENDENT CLP PROTEASE ATP-BINDING SUBUNIT CLPT1, CHLOROPLASTIC"/>
    <property type="match status" value="1"/>
</dbReference>
<sequence length="358" mass="39627">MYERFTDRAREVMQLANKAAARFRHEYIGTEHILLGLIEEGGTVATSVLHNLEVSRDKIRAEVERVLQPGGDHNYFNAGRLPHTPRAKKVCEYAVEEARNLNHNYVGTEHLLLGMLREHEGIAAQVLMNAGLTVERVREGIVTILSTANTGTATPKDQPRQVYTWQPVRLVFQNGTFAFENVVGFPPIPVIPGAAPVDPTAQQQIAEARVTIARQQQTIEALQDRCAKQAADLEELGRQAIESGDSTAPGNPALGMEVVSIRRHTPEQPQGTYTQVAGVVGTFRAGDETGLLVVSWSDGPEDANGNPTKVYEFHSLDDTWHKTWADAAATHIKDEQSRHETLKQILYQMGSDQRTISR</sequence>
<feature type="coiled-coil region" evidence="2">
    <location>
        <begin position="205"/>
        <end position="239"/>
    </location>
</feature>
<feature type="domain" description="Clp R" evidence="3">
    <location>
        <begin position="2"/>
        <end position="147"/>
    </location>
</feature>
<dbReference type="EMBL" id="NIDE01000020">
    <property type="protein sequence ID" value="OWK34316.1"/>
    <property type="molecule type" value="Genomic_DNA"/>
</dbReference>
<gene>
    <name evidence="4" type="ORF">FRUB_10287</name>
</gene>
<dbReference type="Pfam" id="PF02861">
    <property type="entry name" value="Clp_N"/>
    <property type="match status" value="1"/>
</dbReference>
<keyword evidence="2" id="KW-0175">Coiled coil</keyword>
<keyword evidence="5" id="KW-1185">Reference proteome</keyword>
<dbReference type="PANTHER" id="PTHR47016:SF5">
    <property type="entry name" value="CLP DOMAIN SUPERFAMILY PROTEIN"/>
    <property type="match status" value="1"/>
</dbReference>
<keyword evidence="4" id="KW-0645">Protease</keyword>
<dbReference type="InterPro" id="IPR036628">
    <property type="entry name" value="Clp_N_dom_sf"/>
</dbReference>
<keyword evidence="4" id="KW-0067">ATP-binding</keyword>
<keyword evidence="4" id="KW-0378">Hydrolase</keyword>
<dbReference type="GO" id="GO:0008233">
    <property type="term" value="F:peptidase activity"/>
    <property type="evidence" value="ECO:0007669"/>
    <property type="project" value="UniProtKB-KW"/>
</dbReference>
<dbReference type="InterPro" id="IPR044217">
    <property type="entry name" value="CLPT1/2"/>
</dbReference>
<dbReference type="Proteomes" id="UP000214646">
    <property type="component" value="Unassembled WGS sequence"/>
</dbReference>
<keyword evidence="4" id="KW-0547">Nucleotide-binding</keyword>
<protein>
    <submittedName>
        <fullName evidence="4">ATP-dependent Clp protease, ATP-binding subunit</fullName>
    </submittedName>
</protein>
<dbReference type="GO" id="GO:0006508">
    <property type="term" value="P:proteolysis"/>
    <property type="evidence" value="ECO:0007669"/>
    <property type="project" value="UniProtKB-KW"/>
</dbReference>
<dbReference type="GO" id="GO:0005524">
    <property type="term" value="F:ATP binding"/>
    <property type="evidence" value="ECO:0007669"/>
    <property type="project" value="UniProtKB-KW"/>
</dbReference>
<accession>A0A225DAJ1</accession>
<dbReference type="Gene3D" id="1.10.1780.10">
    <property type="entry name" value="Clp, N-terminal domain"/>
    <property type="match status" value="1"/>
</dbReference>
<comment type="caution">
    <text evidence="4">The sequence shown here is derived from an EMBL/GenBank/DDBJ whole genome shotgun (WGS) entry which is preliminary data.</text>
</comment>
<dbReference type="OrthoDB" id="286279at2"/>
<evidence type="ECO:0000313" key="5">
    <source>
        <dbReference type="Proteomes" id="UP000214646"/>
    </source>
</evidence>
<evidence type="ECO:0000256" key="2">
    <source>
        <dbReference type="SAM" id="Coils"/>
    </source>
</evidence>
<reference evidence="5" key="1">
    <citation type="submission" date="2017-06" db="EMBL/GenBank/DDBJ databases">
        <title>Genome analysis of Fimbriiglobus ruber SP5, the first member of the order Planctomycetales with confirmed chitinolytic capability.</title>
        <authorList>
            <person name="Ravin N.V."/>
            <person name="Rakitin A.L."/>
            <person name="Ivanova A.A."/>
            <person name="Beletsky A.V."/>
            <person name="Kulichevskaya I.S."/>
            <person name="Mardanov A.V."/>
            <person name="Dedysh S.N."/>
        </authorList>
    </citation>
    <scope>NUCLEOTIDE SEQUENCE [LARGE SCALE GENOMIC DNA]</scope>
    <source>
        <strain evidence="5">SP5</strain>
    </source>
</reference>
<dbReference type="InterPro" id="IPR004176">
    <property type="entry name" value="Clp_R_N"/>
</dbReference>
<proteinExistence type="predicted"/>
<evidence type="ECO:0000256" key="1">
    <source>
        <dbReference type="PROSITE-ProRule" id="PRU01251"/>
    </source>
</evidence>
<name>A0A225DAJ1_9BACT</name>
<evidence type="ECO:0000313" key="4">
    <source>
        <dbReference type="EMBL" id="OWK34316.1"/>
    </source>
</evidence>
<keyword evidence="1" id="KW-0677">Repeat</keyword>